<proteinExistence type="predicted"/>
<sequence>MASGADKGRI</sequence>
<gene>
    <name evidence="1" type="ORF">F383_09567</name>
</gene>
<accession>A0A0B0NCR1</accession>
<keyword evidence="2" id="KW-1185">Reference proteome</keyword>
<dbReference type="Proteomes" id="UP000032142">
    <property type="component" value="Unassembled WGS sequence"/>
</dbReference>
<protein>
    <submittedName>
        <fullName evidence="1">Uncharacterized protein</fullName>
    </submittedName>
</protein>
<name>A0A0B0NCR1_GOSAR</name>
<organism evidence="1 2">
    <name type="scientific">Gossypium arboreum</name>
    <name type="common">Tree cotton</name>
    <name type="synonym">Gossypium nanking</name>
    <dbReference type="NCBI Taxonomy" id="29729"/>
    <lineage>
        <taxon>Eukaryota</taxon>
        <taxon>Viridiplantae</taxon>
        <taxon>Streptophyta</taxon>
        <taxon>Embryophyta</taxon>
        <taxon>Tracheophyta</taxon>
        <taxon>Spermatophyta</taxon>
        <taxon>Magnoliopsida</taxon>
        <taxon>eudicotyledons</taxon>
        <taxon>Gunneridae</taxon>
        <taxon>Pentapetalae</taxon>
        <taxon>rosids</taxon>
        <taxon>malvids</taxon>
        <taxon>Malvales</taxon>
        <taxon>Malvaceae</taxon>
        <taxon>Malvoideae</taxon>
        <taxon>Gossypium</taxon>
    </lineage>
</organism>
<dbReference type="EMBL" id="KN394337">
    <property type="protein sequence ID" value="KHG10645.1"/>
    <property type="molecule type" value="Genomic_DNA"/>
</dbReference>
<evidence type="ECO:0000313" key="2">
    <source>
        <dbReference type="Proteomes" id="UP000032142"/>
    </source>
</evidence>
<evidence type="ECO:0000313" key="1">
    <source>
        <dbReference type="EMBL" id="KHG10645.1"/>
    </source>
</evidence>
<reference evidence="2" key="1">
    <citation type="submission" date="2014-09" db="EMBL/GenBank/DDBJ databases">
        <authorList>
            <person name="Mudge J."/>
            <person name="Ramaraj T."/>
            <person name="Lindquist I.E."/>
            <person name="Bharti A.K."/>
            <person name="Sundararajan A."/>
            <person name="Cameron C.T."/>
            <person name="Woodward J.E."/>
            <person name="May G.D."/>
            <person name="Brubaker C."/>
            <person name="Broadhvest J."/>
            <person name="Wilkins T.A."/>
        </authorList>
    </citation>
    <scope>NUCLEOTIDE SEQUENCE</scope>
    <source>
        <strain evidence="2">cv. AKA8401</strain>
    </source>
</reference>